<dbReference type="FunFam" id="1.10.287.130:FF:000049">
    <property type="entry name" value="C4-dicarboxylate transport sensor protein DctB"/>
    <property type="match status" value="1"/>
</dbReference>
<dbReference type="SUPFAM" id="SSF47384">
    <property type="entry name" value="Homodimeric domain of signal transducing histidine kinase"/>
    <property type="match status" value="1"/>
</dbReference>
<evidence type="ECO:0000313" key="19">
    <source>
        <dbReference type="EMBL" id="KXB31256.1"/>
    </source>
</evidence>
<evidence type="ECO:0000256" key="7">
    <source>
        <dbReference type="ARBA" id="ARBA00022679"/>
    </source>
</evidence>
<dbReference type="PROSITE" id="PS50109">
    <property type="entry name" value="HIS_KIN"/>
    <property type="match status" value="1"/>
</dbReference>
<name>A0A133XK16_9RHOO</name>
<dbReference type="GO" id="GO:0005524">
    <property type="term" value="F:ATP binding"/>
    <property type="evidence" value="ECO:0007669"/>
    <property type="project" value="UniProtKB-KW"/>
</dbReference>
<dbReference type="SUPFAM" id="SSF55874">
    <property type="entry name" value="ATPase domain of HSP90 chaperone/DNA topoisomerase II/histidine kinase"/>
    <property type="match status" value="1"/>
</dbReference>
<evidence type="ECO:0000256" key="5">
    <source>
        <dbReference type="ARBA" id="ARBA00022519"/>
    </source>
</evidence>
<dbReference type="STRING" id="281362.AT959_10230"/>
<dbReference type="InterPro" id="IPR036097">
    <property type="entry name" value="HisK_dim/P_sf"/>
</dbReference>
<dbReference type="InterPro" id="IPR036890">
    <property type="entry name" value="HATPase_C_sf"/>
</dbReference>
<dbReference type="InterPro" id="IPR003661">
    <property type="entry name" value="HisK_dim/P_dom"/>
</dbReference>
<evidence type="ECO:0000256" key="12">
    <source>
        <dbReference type="ARBA" id="ARBA00022989"/>
    </source>
</evidence>
<organism evidence="19 20">
    <name type="scientific">Dechloromonas denitrificans</name>
    <dbReference type="NCBI Taxonomy" id="281362"/>
    <lineage>
        <taxon>Bacteria</taxon>
        <taxon>Pseudomonadati</taxon>
        <taxon>Pseudomonadota</taxon>
        <taxon>Betaproteobacteria</taxon>
        <taxon>Rhodocyclales</taxon>
        <taxon>Azonexaceae</taxon>
        <taxon>Dechloromonas</taxon>
    </lineage>
</organism>
<reference evidence="19 20" key="1">
    <citation type="submission" date="2015-12" db="EMBL/GenBank/DDBJ databases">
        <title>Nitrous oxide reduction kinetics distinguish bacteria harboring typical versus atypical NosZ.</title>
        <authorList>
            <person name="Yoon S."/>
            <person name="Nissen S."/>
            <person name="Park D."/>
            <person name="Sanford R.A."/>
            <person name="Loeffler F.E."/>
        </authorList>
    </citation>
    <scope>NUCLEOTIDE SEQUENCE [LARGE SCALE GENOMIC DNA]</scope>
    <source>
        <strain evidence="19 20">ATCC BAA-841</strain>
    </source>
</reference>
<keyword evidence="9" id="KW-0547">Nucleotide-binding</keyword>
<feature type="transmembrane region" description="Helical" evidence="17">
    <location>
        <begin position="295"/>
        <end position="313"/>
    </location>
</feature>
<evidence type="ECO:0000256" key="11">
    <source>
        <dbReference type="ARBA" id="ARBA00022840"/>
    </source>
</evidence>
<dbReference type="GO" id="GO:0000155">
    <property type="term" value="F:phosphorelay sensor kinase activity"/>
    <property type="evidence" value="ECO:0007669"/>
    <property type="project" value="InterPro"/>
</dbReference>
<dbReference type="CDD" id="cd00082">
    <property type="entry name" value="HisKA"/>
    <property type="match status" value="1"/>
</dbReference>
<evidence type="ECO:0000256" key="2">
    <source>
        <dbReference type="ARBA" id="ARBA00004429"/>
    </source>
</evidence>
<evidence type="ECO:0000256" key="16">
    <source>
        <dbReference type="SAM" id="Coils"/>
    </source>
</evidence>
<dbReference type="PANTHER" id="PTHR43065">
    <property type="entry name" value="SENSOR HISTIDINE KINASE"/>
    <property type="match status" value="1"/>
</dbReference>
<dbReference type="AlphaFoldDB" id="A0A133XK16"/>
<evidence type="ECO:0000256" key="10">
    <source>
        <dbReference type="ARBA" id="ARBA00022777"/>
    </source>
</evidence>
<keyword evidence="10 19" id="KW-0418">Kinase</keyword>
<dbReference type="InterPro" id="IPR003594">
    <property type="entry name" value="HATPase_dom"/>
</dbReference>
<evidence type="ECO:0000256" key="13">
    <source>
        <dbReference type="ARBA" id="ARBA00023012"/>
    </source>
</evidence>
<keyword evidence="14 17" id="KW-0472">Membrane</keyword>
<dbReference type="Gene3D" id="1.10.287.130">
    <property type="match status" value="1"/>
</dbReference>
<keyword evidence="11" id="KW-0067">ATP-binding</keyword>
<dbReference type="InterPro" id="IPR004358">
    <property type="entry name" value="Sig_transdc_His_kin-like_C"/>
</dbReference>
<sequence>MLAGLLTFKISEKQGFNQLRDEASHQLDILAAAIDSEVTRHASIPSAVELSPDVRALLRAPPEGQDVLQAAANHFLQKLNDHLGGPAIFVLDTRGRVVASSDWIFSDNLLGADLSYMPFFRGAVSGTPERHYAVDAVRHEPGYFFALPIRDETQDWKVIGVAVVKSGIRELERRWLGQEAPALIVDNNGIVLLASPPEWPYATLQPQTPETLARISREQFAGQRVGAESLDISVDEAQEGAVVRLARQSPAGTALSALQGKKTYLALSRHLPGTAWRIIVFSDLRSVAVQASTHAALATAAVGCLLLWALYLGQRRRVARGRREAQAMLEKANQELERNVAARTVDLSNAVERLQREVVDRQRAEQTLRAAQDELVQAGKLAVLGQMATGITHELSQPLGAIRTLSANAVEFMHRGDLATAEKNLGIVGQLSEQMGGIIKPLKTFARKSPAVPAAVDVAQAVDAALFLFDQRLRKQGVAVDRQIAPNSWIAWCDQNRLQQVLVNLIGNAIDAMADEPERRLSFSVDRASSGQLALAVSDSGVGFSEKALEHLFEPFFTTKQPGEGLGLGLAISRDILRDFGGDLLAGPAPGGGARFVVLLPPVSAAPTFSPEPSSP</sequence>
<evidence type="ECO:0000256" key="14">
    <source>
        <dbReference type="ARBA" id="ARBA00023136"/>
    </source>
</evidence>
<keyword evidence="5" id="KW-0997">Cell inner membrane</keyword>
<dbReference type="Proteomes" id="UP000070186">
    <property type="component" value="Unassembled WGS sequence"/>
</dbReference>
<keyword evidence="13" id="KW-0902">Two-component regulatory system</keyword>
<evidence type="ECO:0000256" key="6">
    <source>
        <dbReference type="ARBA" id="ARBA00022553"/>
    </source>
</evidence>
<dbReference type="Gene3D" id="3.30.450.20">
    <property type="entry name" value="PAS domain"/>
    <property type="match status" value="2"/>
</dbReference>
<proteinExistence type="predicted"/>
<keyword evidence="8 17" id="KW-0812">Transmembrane</keyword>
<dbReference type="GO" id="GO:0005886">
    <property type="term" value="C:plasma membrane"/>
    <property type="evidence" value="ECO:0007669"/>
    <property type="project" value="UniProtKB-SubCell"/>
</dbReference>
<evidence type="ECO:0000256" key="3">
    <source>
        <dbReference type="ARBA" id="ARBA00012438"/>
    </source>
</evidence>
<keyword evidence="16" id="KW-0175">Coiled coil</keyword>
<dbReference type="PANTHER" id="PTHR43065:SF46">
    <property type="entry name" value="C4-DICARBOXYLATE TRANSPORT SENSOR PROTEIN DCTB"/>
    <property type="match status" value="1"/>
</dbReference>
<dbReference type="PRINTS" id="PR00344">
    <property type="entry name" value="BCTRLSENSOR"/>
</dbReference>
<comment type="subcellular location">
    <subcellularLocation>
        <location evidence="2">Cell inner membrane</location>
        <topology evidence="2">Multi-pass membrane protein</topology>
    </subcellularLocation>
</comment>
<keyword evidence="7" id="KW-0808">Transferase</keyword>
<dbReference type="InterPro" id="IPR017055">
    <property type="entry name" value="Sig_transdc_His_kinase_DctB"/>
</dbReference>
<dbReference type="Pfam" id="PF02518">
    <property type="entry name" value="HATPase_c"/>
    <property type="match status" value="1"/>
</dbReference>
<feature type="coiled-coil region" evidence="16">
    <location>
        <begin position="315"/>
        <end position="381"/>
    </location>
</feature>
<evidence type="ECO:0000256" key="9">
    <source>
        <dbReference type="ARBA" id="ARBA00022741"/>
    </source>
</evidence>
<dbReference type="EC" id="2.7.13.3" evidence="3"/>
<dbReference type="InterPro" id="IPR005467">
    <property type="entry name" value="His_kinase_dom"/>
</dbReference>
<keyword evidence="4" id="KW-1003">Cell membrane</keyword>
<evidence type="ECO:0000256" key="17">
    <source>
        <dbReference type="SAM" id="Phobius"/>
    </source>
</evidence>
<feature type="domain" description="Histidine kinase" evidence="18">
    <location>
        <begin position="390"/>
        <end position="604"/>
    </location>
</feature>
<keyword evidence="20" id="KW-1185">Reference proteome</keyword>
<dbReference type="Pfam" id="PF02743">
    <property type="entry name" value="dCache_1"/>
    <property type="match status" value="1"/>
</dbReference>
<dbReference type="SUPFAM" id="SSF103190">
    <property type="entry name" value="Sensory domain-like"/>
    <property type="match status" value="1"/>
</dbReference>
<comment type="catalytic activity">
    <reaction evidence="1">
        <text>ATP + protein L-histidine = ADP + protein N-phospho-L-histidine.</text>
        <dbReference type="EC" id="2.7.13.3"/>
    </reaction>
</comment>
<dbReference type="SMART" id="SM00387">
    <property type="entry name" value="HATPase_c"/>
    <property type="match status" value="1"/>
</dbReference>
<keyword evidence="12 17" id="KW-1133">Transmembrane helix</keyword>
<evidence type="ECO:0000256" key="15">
    <source>
        <dbReference type="ARBA" id="ARBA00073143"/>
    </source>
</evidence>
<gene>
    <name evidence="19" type="ORF">AT959_10230</name>
</gene>
<dbReference type="InterPro" id="IPR033479">
    <property type="entry name" value="dCache_1"/>
</dbReference>
<evidence type="ECO:0000259" key="18">
    <source>
        <dbReference type="PROSITE" id="PS50109"/>
    </source>
</evidence>
<dbReference type="InterPro" id="IPR029151">
    <property type="entry name" value="Sensor-like_sf"/>
</dbReference>
<evidence type="ECO:0000313" key="20">
    <source>
        <dbReference type="Proteomes" id="UP000070186"/>
    </source>
</evidence>
<keyword evidence="6" id="KW-0597">Phosphoprotein</keyword>
<accession>A0A133XK16</accession>
<evidence type="ECO:0000256" key="1">
    <source>
        <dbReference type="ARBA" id="ARBA00000085"/>
    </source>
</evidence>
<dbReference type="Gene3D" id="3.30.565.10">
    <property type="entry name" value="Histidine kinase-like ATPase, C-terminal domain"/>
    <property type="match status" value="1"/>
</dbReference>
<evidence type="ECO:0000256" key="8">
    <source>
        <dbReference type="ARBA" id="ARBA00022692"/>
    </source>
</evidence>
<evidence type="ECO:0000256" key="4">
    <source>
        <dbReference type="ARBA" id="ARBA00022475"/>
    </source>
</evidence>
<comment type="caution">
    <text evidence="19">The sequence shown here is derived from an EMBL/GenBank/DDBJ whole genome shotgun (WGS) entry which is preliminary data.</text>
</comment>
<dbReference type="EMBL" id="LODL01000019">
    <property type="protein sequence ID" value="KXB31256.1"/>
    <property type="molecule type" value="Genomic_DNA"/>
</dbReference>
<protein>
    <recommendedName>
        <fullName evidence="15">C4-dicarboxylate transport sensor protein DctB</fullName>
        <ecNumber evidence="3">2.7.13.3</ecNumber>
    </recommendedName>
</protein>
<dbReference type="PIRSF" id="PIRSF036431">
    <property type="entry name" value="STHK_DctB"/>
    <property type="match status" value="1"/>
</dbReference>